<evidence type="ECO:0000256" key="9">
    <source>
        <dbReference type="ARBA" id="ARBA00023049"/>
    </source>
</evidence>
<comment type="similarity">
    <text evidence="3 11">Belongs to the peptidase M50B family.</text>
</comment>
<dbReference type="eggNOG" id="COG0750">
    <property type="taxonomic scope" value="Bacteria"/>
</dbReference>
<dbReference type="PANTHER" id="PTHR42837:SF2">
    <property type="entry name" value="MEMBRANE METALLOPROTEASE ARASP2, CHLOROPLASTIC-RELATED"/>
    <property type="match status" value="1"/>
</dbReference>
<dbReference type="EC" id="3.4.24.-" evidence="11"/>
<dbReference type="Pfam" id="PF17820">
    <property type="entry name" value="PDZ_6"/>
    <property type="match status" value="1"/>
</dbReference>
<dbReference type="STRING" id="1261.HMPREF3195_00275"/>
<keyword evidence="10 11" id="KW-0472">Membrane</keyword>
<dbReference type="Gene3D" id="2.30.42.10">
    <property type="match status" value="1"/>
</dbReference>
<dbReference type="AlphaFoldDB" id="A0A135YY27"/>
<feature type="transmembrane region" description="Helical" evidence="11">
    <location>
        <begin position="91"/>
        <end position="113"/>
    </location>
</feature>
<dbReference type="InterPro" id="IPR004387">
    <property type="entry name" value="Pept_M50_Zn"/>
</dbReference>
<organism evidence="14 15">
    <name type="scientific">Peptostreptococcus anaerobius</name>
    <dbReference type="NCBI Taxonomy" id="1261"/>
    <lineage>
        <taxon>Bacteria</taxon>
        <taxon>Bacillati</taxon>
        <taxon>Bacillota</taxon>
        <taxon>Clostridia</taxon>
        <taxon>Peptostreptococcales</taxon>
        <taxon>Peptostreptococcaceae</taxon>
        <taxon>Peptostreptococcus</taxon>
    </lineage>
</organism>
<comment type="caution">
    <text evidence="14">The sequence shown here is derived from an EMBL/GenBank/DDBJ whole genome shotgun (WGS) entry which is preliminary data.</text>
</comment>
<proteinExistence type="inferred from homology"/>
<keyword evidence="9 11" id="KW-0482">Metalloprotease</keyword>
<keyword evidence="5 11" id="KW-0812">Transmembrane</keyword>
<reference evidence="14 15" key="1">
    <citation type="submission" date="2016-02" db="EMBL/GenBank/DDBJ databases">
        <authorList>
            <person name="Wen L."/>
            <person name="He K."/>
            <person name="Yang H."/>
        </authorList>
    </citation>
    <scope>NUCLEOTIDE SEQUENCE [LARGE SCALE GENOMIC DNA]</scope>
    <source>
        <strain evidence="14 15">MJR8628A</strain>
    </source>
</reference>
<accession>A0A135YY27</accession>
<dbReference type="InterPro" id="IPR041489">
    <property type="entry name" value="PDZ_6"/>
</dbReference>
<dbReference type="SUPFAM" id="SSF50156">
    <property type="entry name" value="PDZ domain-like"/>
    <property type="match status" value="1"/>
</dbReference>
<keyword evidence="4 14" id="KW-0645">Protease</keyword>
<dbReference type="GO" id="GO:0004222">
    <property type="term" value="F:metalloendopeptidase activity"/>
    <property type="evidence" value="ECO:0007669"/>
    <property type="project" value="InterPro"/>
</dbReference>
<evidence type="ECO:0000256" key="3">
    <source>
        <dbReference type="ARBA" id="ARBA00007931"/>
    </source>
</evidence>
<dbReference type="Proteomes" id="UP000070326">
    <property type="component" value="Unassembled WGS sequence"/>
</dbReference>
<evidence type="ECO:0000256" key="5">
    <source>
        <dbReference type="ARBA" id="ARBA00022692"/>
    </source>
</evidence>
<comment type="cofactor">
    <cofactor evidence="1 11">
        <name>Zn(2+)</name>
        <dbReference type="ChEBI" id="CHEBI:29105"/>
    </cofactor>
</comment>
<sequence length="337" mass="37607">MNILVALLVFGFIVFFHELGHFYFAKRAGVTIHEFSIGMGPTIYEKEKEGIKYSLRLLPIGGFVAMEGEDEESDDPNSFEKKTIVERLKTILAGPIANIVLCILLLLPVYAVMGTPSNYVDQVPKNMPAYTSGIRKDDQIISLDGKKVDSFEDLTKIVNQSKGKEMKLEYKRNQKLMSTNIKPISNQGRYQIGVTSQYKKNNPLAIVKYSFTTTYSVGKGMLEFLWKLVTGQLSNKIVDSLSGPVGVINMVSNAATNGFVNVLYLTAIISLNIGIMNLLPIPALDGWRILILLLEALRKGKKLPAKVEGYINAGGLVFLLSFMLFITYKDILRIFFK</sequence>
<dbReference type="GO" id="GO:0006508">
    <property type="term" value="P:proteolysis"/>
    <property type="evidence" value="ECO:0007669"/>
    <property type="project" value="UniProtKB-KW"/>
</dbReference>
<dbReference type="Pfam" id="PF02163">
    <property type="entry name" value="Peptidase_M50"/>
    <property type="match status" value="1"/>
</dbReference>
<evidence type="ECO:0000259" key="13">
    <source>
        <dbReference type="Pfam" id="PF17820"/>
    </source>
</evidence>
<feature type="transmembrane region" description="Helical" evidence="11">
    <location>
        <begin position="309"/>
        <end position="328"/>
    </location>
</feature>
<dbReference type="PATRIC" id="fig|1261.3.peg.351"/>
<comment type="subcellular location">
    <subcellularLocation>
        <location evidence="2">Membrane</location>
        <topology evidence="2">Multi-pass membrane protein</topology>
    </subcellularLocation>
</comment>
<dbReference type="GO" id="GO:0016020">
    <property type="term" value="C:membrane"/>
    <property type="evidence" value="ECO:0007669"/>
    <property type="project" value="UniProtKB-SubCell"/>
</dbReference>
<evidence type="ECO:0000256" key="2">
    <source>
        <dbReference type="ARBA" id="ARBA00004141"/>
    </source>
</evidence>
<keyword evidence="11" id="KW-0479">Metal-binding</keyword>
<dbReference type="GO" id="GO:0046872">
    <property type="term" value="F:metal ion binding"/>
    <property type="evidence" value="ECO:0007669"/>
    <property type="project" value="UniProtKB-KW"/>
</dbReference>
<keyword evidence="6 11" id="KW-0378">Hydrolase</keyword>
<dbReference type="PANTHER" id="PTHR42837">
    <property type="entry name" value="REGULATOR OF SIGMA-E PROTEASE RSEP"/>
    <property type="match status" value="1"/>
</dbReference>
<protein>
    <recommendedName>
        <fullName evidence="11">Zinc metalloprotease</fullName>
        <ecNumber evidence="11">3.4.24.-</ecNumber>
    </recommendedName>
</protein>
<dbReference type="EMBL" id="LSQZ01000010">
    <property type="protein sequence ID" value="KXI14303.1"/>
    <property type="molecule type" value="Genomic_DNA"/>
</dbReference>
<name>A0A135YY27_9FIRM</name>
<evidence type="ECO:0000256" key="7">
    <source>
        <dbReference type="ARBA" id="ARBA00022833"/>
    </source>
</evidence>
<evidence type="ECO:0000256" key="1">
    <source>
        <dbReference type="ARBA" id="ARBA00001947"/>
    </source>
</evidence>
<dbReference type="CDD" id="cd06163">
    <property type="entry name" value="S2P-M50_PDZ_RseP-like"/>
    <property type="match status" value="1"/>
</dbReference>
<evidence type="ECO:0000256" key="4">
    <source>
        <dbReference type="ARBA" id="ARBA00022670"/>
    </source>
</evidence>
<dbReference type="InterPro" id="IPR036034">
    <property type="entry name" value="PDZ_sf"/>
</dbReference>
<feature type="transmembrane region" description="Helical" evidence="11">
    <location>
        <begin position="259"/>
        <end position="279"/>
    </location>
</feature>
<evidence type="ECO:0000256" key="10">
    <source>
        <dbReference type="ARBA" id="ARBA00023136"/>
    </source>
</evidence>
<dbReference type="CDD" id="cd23081">
    <property type="entry name" value="cpPDZ_EcRseP-like"/>
    <property type="match status" value="1"/>
</dbReference>
<feature type="transmembrane region" description="Helical" evidence="11">
    <location>
        <begin position="6"/>
        <end position="25"/>
    </location>
</feature>
<evidence type="ECO:0000313" key="15">
    <source>
        <dbReference type="Proteomes" id="UP000070326"/>
    </source>
</evidence>
<feature type="domain" description="PDZ" evidence="13">
    <location>
        <begin position="120"/>
        <end position="172"/>
    </location>
</feature>
<evidence type="ECO:0000313" key="14">
    <source>
        <dbReference type="EMBL" id="KXI14303.1"/>
    </source>
</evidence>
<evidence type="ECO:0000256" key="6">
    <source>
        <dbReference type="ARBA" id="ARBA00022801"/>
    </source>
</evidence>
<evidence type="ECO:0000259" key="12">
    <source>
        <dbReference type="Pfam" id="PF02163"/>
    </source>
</evidence>
<feature type="domain" description="Peptidase M50" evidence="12">
    <location>
        <begin position="6"/>
        <end position="321"/>
    </location>
</feature>
<dbReference type="RefSeq" id="WP_060916516.1">
    <property type="nucleotide sequence ID" value="NZ_CAXUJS010000010.1"/>
</dbReference>
<evidence type="ECO:0000256" key="11">
    <source>
        <dbReference type="RuleBase" id="RU362031"/>
    </source>
</evidence>
<evidence type="ECO:0000256" key="8">
    <source>
        <dbReference type="ARBA" id="ARBA00022989"/>
    </source>
</evidence>
<keyword evidence="8 11" id="KW-1133">Transmembrane helix</keyword>
<keyword evidence="7 11" id="KW-0862">Zinc</keyword>
<dbReference type="NCBIfam" id="TIGR00054">
    <property type="entry name" value="RIP metalloprotease RseP"/>
    <property type="match status" value="1"/>
</dbReference>
<dbReference type="InterPro" id="IPR008915">
    <property type="entry name" value="Peptidase_M50"/>
</dbReference>
<gene>
    <name evidence="14" type="ORF">HMPREF3195_00275</name>
</gene>